<dbReference type="EMBL" id="VTXW01000004">
    <property type="protein sequence ID" value="NOH32832.1"/>
    <property type="molecule type" value="Genomic_DNA"/>
</dbReference>
<keyword evidence="3" id="KW-1185">Reference proteome</keyword>
<name>A0A2S7VE63_9VIBR</name>
<dbReference type="RefSeq" id="WP_008222104.1">
    <property type="nucleotide sequence ID" value="NZ_JBHOHK010000008.1"/>
</dbReference>
<evidence type="ECO:0000313" key="1">
    <source>
        <dbReference type="EMBL" id="NOH32832.1"/>
    </source>
</evidence>
<gene>
    <name evidence="2" type="ORF">BTO10_12625</name>
    <name evidence="1" type="ORF">F0245_05470</name>
</gene>
<comment type="caution">
    <text evidence="2">The sequence shown here is derived from an EMBL/GenBank/DDBJ whole genome shotgun (WGS) entry which is preliminary data.</text>
</comment>
<reference evidence="1 4" key="2">
    <citation type="submission" date="2019-09" db="EMBL/GenBank/DDBJ databases">
        <title>Draft genome sequencing and comparative genomics of hatchery-associated Vibrios.</title>
        <authorList>
            <person name="Kehlet-Delgado H."/>
            <person name="Mueller R.S."/>
        </authorList>
    </citation>
    <scope>NUCLEOTIDE SEQUENCE [LARGE SCALE GENOMIC DNA]</scope>
    <source>
        <strain evidence="1 4">00-90-10</strain>
    </source>
</reference>
<reference evidence="2 3" key="1">
    <citation type="submission" date="2016-12" db="EMBL/GenBank/DDBJ databases">
        <title>Diversity of luminous bacteria.</title>
        <authorList>
            <person name="Yoshizawa S."/>
            <person name="Kogure K."/>
        </authorList>
    </citation>
    <scope>NUCLEOTIDE SEQUENCE [LARGE SCALE GENOMIC DNA]</scope>
    <source>
        <strain evidence="2 3">LC2-408</strain>
    </source>
</reference>
<dbReference type="EMBL" id="MSCI01000002">
    <property type="protein sequence ID" value="PQJ60215.1"/>
    <property type="molecule type" value="Genomic_DNA"/>
</dbReference>
<organism evidence="2 3">
    <name type="scientific">Vibrio chagasii</name>
    <dbReference type="NCBI Taxonomy" id="170679"/>
    <lineage>
        <taxon>Bacteria</taxon>
        <taxon>Pseudomonadati</taxon>
        <taxon>Pseudomonadota</taxon>
        <taxon>Gammaproteobacteria</taxon>
        <taxon>Vibrionales</taxon>
        <taxon>Vibrionaceae</taxon>
        <taxon>Vibrio</taxon>
    </lineage>
</organism>
<evidence type="ECO:0000313" key="2">
    <source>
        <dbReference type="EMBL" id="PQJ60215.1"/>
    </source>
</evidence>
<dbReference type="Proteomes" id="UP000238707">
    <property type="component" value="Unassembled WGS sequence"/>
</dbReference>
<dbReference type="AlphaFoldDB" id="A0A2S7VE63"/>
<dbReference type="Proteomes" id="UP000525336">
    <property type="component" value="Unassembled WGS sequence"/>
</dbReference>
<evidence type="ECO:0000313" key="3">
    <source>
        <dbReference type="Proteomes" id="UP000238707"/>
    </source>
</evidence>
<accession>A0A2S7VE63</accession>
<evidence type="ECO:0000313" key="4">
    <source>
        <dbReference type="Proteomes" id="UP000525336"/>
    </source>
</evidence>
<proteinExistence type="predicted"/>
<protein>
    <submittedName>
        <fullName evidence="2">Uncharacterized protein</fullName>
    </submittedName>
</protein>
<sequence length="145" mass="16975">MKRNFWLPIVVTVFVILAFGLVSGVATKGSYQFESQYENYGWEVLTLELKNGRSKMRYVGYDRNGRVVQTKQLFGVFLRWGNHYYFYQLEQHQAHGNQTFNVKNLFIKHHDNKRSVLISDQRGAYITKDGTILELNGILYGKAMR</sequence>